<evidence type="ECO:0000313" key="8">
    <source>
        <dbReference type="EMBL" id="KGE73728.1"/>
    </source>
</evidence>
<evidence type="ECO:0000256" key="3">
    <source>
        <dbReference type="ARBA" id="ARBA00022723"/>
    </source>
</evidence>
<dbReference type="GO" id="GO:0008270">
    <property type="term" value="F:zinc ion binding"/>
    <property type="evidence" value="ECO:0007669"/>
    <property type="project" value="UniProtKB-UniRule"/>
</dbReference>
<dbReference type="InterPro" id="IPR023091">
    <property type="entry name" value="MetalPrtase_cat_dom_sf_prd"/>
</dbReference>
<sequence length="159" mass="18041">MNRIEVHCEEVDPPSWISAAIAYVEGVLSKLELDQWEVSIILCTNKYMKDINNAYRGKNEPTDVLSFPQVASPDELPDIAQLKKENNFFLAGDILISLDGVQENASFFKVSPEEELRRLLIHGILHLSGMDHESNDLTEPMLAKQESLLQAIKERIYTI</sequence>
<keyword evidence="2 7" id="KW-0540">Nuclease</keyword>
<dbReference type="GO" id="GO:0004222">
    <property type="term" value="F:metalloendopeptidase activity"/>
    <property type="evidence" value="ECO:0007669"/>
    <property type="project" value="InterPro"/>
</dbReference>
<evidence type="ECO:0000256" key="5">
    <source>
        <dbReference type="ARBA" id="ARBA00022801"/>
    </source>
</evidence>
<evidence type="ECO:0000256" key="6">
    <source>
        <dbReference type="ARBA" id="ARBA00022833"/>
    </source>
</evidence>
<evidence type="ECO:0000256" key="7">
    <source>
        <dbReference type="HAMAP-Rule" id="MF_00009"/>
    </source>
</evidence>
<evidence type="ECO:0000256" key="1">
    <source>
        <dbReference type="ARBA" id="ARBA00010875"/>
    </source>
</evidence>
<dbReference type="PROSITE" id="PS01306">
    <property type="entry name" value="UPF0054"/>
    <property type="match status" value="1"/>
</dbReference>
<dbReference type="InterPro" id="IPR002036">
    <property type="entry name" value="YbeY"/>
</dbReference>
<dbReference type="NCBIfam" id="TIGR00043">
    <property type="entry name" value="rRNA maturation RNase YbeY"/>
    <property type="match status" value="1"/>
</dbReference>
<feature type="binding site" evidence="7">
    <location>
        <position position="132"/>
    </location>
    <ligand>
        <name>Zn(2+)</name>
        <dbReference type="ChEBI" id="CHEBI:29105"/>
        <note>catalytic</note>
    </ligand>
</feature>
<evidence type="ECO:0000256" key="2">
    <source>
        <dbReference type="ARBA" id="ARBA00022722"/>
    </source>
</evidence>
<dbReference type="HAMAP" id="MF_00009">
    <property type="entry name" value="Endoribonucl_YbeY"/>
    <property type="match status" value="1"/>
</dbReference>
<dbReference type="Gene3D" id="3.40.390.30">
    <property type="entry name" value="Metalloproteases ('zincins'), catalytic domain"/>
    <property type="match status" value="1"/>
</dbReference>
<dbReference type="EMBL" id="JNUP01000003">
    <property type="protein sequence ID" value="KGE73728.1"/>
    <property type="molecule type" value="Genomic_DNA"/>
</dbReference>
<keyword evidence="7" id="KW-0690">Ribosome biogenesis</keyword>
<keyword evidence="6 7" id="KW-0862">Zinc</keyword>
<feature type="binding site" evidence="7">
    <location>
        <position position="126"/>
    </location>
    <ligand>
        <name>Zn(2+)</name>
        <dbReference type="ChEBI" id="CHEBI:29105"/>
        <note>catalytic</note>
    </ligand>
</feature>
<dbReference type="RefSeq" id="WP_037544667.1">
    <property type="nucleotide sequence ID" value="NZ_JNUP01000003.1"/>
</dbReference>
<reference evidence="8 9" key="1">
    <citation type="submission" date="2014-05" db="EMBL/GenBank/DDBJ databases">
        <title>De novo Genome Sequence of Spirocheata sp.</title>
        <authorList>
            <person name="Shivani Y."/>
            <person name="Subhash Y."/>
            <person name="Tushar L."/>
            <person name="Sasikala C."/>
            <person name="Ramana C.V."/>
        </authorList>
    </citation>
    <scope>NUCLEOTIDE SEQUENCE [LARGE SCALE GENOMIC DNA]</scope>
    <source>
        <strain evidence="8 9">JC230</strain>
    </source>
</reference>
<comment type="caution">
    <text evidence="8">The sequence shown here is derived from an EMBL/GenBank/DDBJ whole genome shotgun (WGS) entry which is preliminary data.</text>
</comment>
<dbReference type="PANTHER" id="PTHR46986:SF1">
    <property type="entry name" value="ENDORIBONUCLEASE YBEY, CHLOROPLASTIC"/>
    <property type="match status" value="1"/>
</dbReference>
<accession>A0A098R236</accession>
<proteinExistence type="inferred from homology"/>
<evidence type="ECO:0000313" key="9">
    <source>
        <dbReference type="Proteomes" id="UP000029692"/>
    </source>
</evidence>
<name>A0A098R236_9SPIO</name>
<dbReference type="GO" id="GO:0006364">
    <property type="term" value="P:rRNA processing"/>
    <property type="evidence" value="ECO:0007669"/>
    <property type="project" value="UniProtKB-UniRule"/>
</dbReference>
<keyword evidence="7" id="KW-0698">rRNA processing</keyword>
<comment type="subcellular location">
    <subcellularLocation>
        <location evidence="7">Cytoplasm</location>
    </subcellularLocation>
</comment>
<dbReference type="STRING" id="1480694.DC28_00385"/>
<dbReference type="GO" id="GO:0005737">
    <property type="term" value="C:cytoplasm"/>
    <property type="evidence" value="ECO:0007669"/>
    <property type="project" value="UniProtKB-SubCell"/>
</dbReference>
<dbReference type="PANTHER" id="PTHR46986">
    <property type="entry name" value="ENDORIBONUCLEASE YBEY, CHLOROPLASTIC"/>
    <property type="match status" value="1"/>
</dbReference>
<keyword evidence="9" id="KW-1185">Reference proteome</keyword>
<dbReference type="EC" id="3.1.-.-" evidence="7"/>
<evidence type="ECO:0000256" key="4">
    <source>
        <dbReference type="ARBA" id="ARBA00022759"/>
    </source>
</evidence>
<gene>
    <name evidence="7" type="primary">ybeY</name>
    <name evidence="8" type="ORF">DC28_00385</name>
</gene>
<protein>
    <recommendedName>
        <fullName evidence="7">Endoribonuclease YbeY</fullName>
        <ecNumber evidence="7">3.1.-.-</ecNumber>
    </recommendedName>
</protein>
<dbReference type="AlphaFoldDB" id="A0A098R236"/>
<keyword evidence="4 7" id="KW-0255">Endonuclease</keyword>
<dbReference type="SUPFAM" id="SSF55486">
    <property type="entry name" value="Metalloproteases ('zincins'), catalytic domain"/>
    <property type="match status" value="1"/>
</dbReference>
<dbReference type="InterPro" id="IPR020549">
    <property type="entry name" value="YbeY_CS"/>
</dbReference>
<feature type="binding site" evidence="7">
    <location>
        <position position="122"/>
    </location>
    <ligand>
        <name>Zn(2+)</name>
        <dbReference type="ChEBI" id="CHEBI:29105"/>
        <note>catalytic</note>
    </ligand>
</feature>
<dbReference type="eggNOG" id="COG0319">
    <property type="taxonomic scope" value="Bacteria"/>
</dbReference>
<organism evidence="8 9">
    <name type="scientific">Spirochaeta lutea</name>
    <dbReference type="NCBI Taxonomy" id="1480694"/>
    <lineage>
        <taxon>Bacteria</taxon>
        <taxon>Pseudomonadati</taxon>
        <taxon>Spirochaetota</taxon>
        <taxon>Spirochaetia</taxon>
        <taxon>Spirochaetales</taxon>
        <taxon>Spirochaetaceae</taxon>
        <taxon>Spirochaeta</taxon>
    </lineage>
</organism>
<dbReference type="OrthoDB" id="9807740at2"/>
<comment type="function">
    <text evidence="7">Single strand-specific metallo-endoribonuclease involved in late-stage 70S ribosome quality control and in maturation of the 3' terminus of the 16S rRNA.</text>
</comment>
<comment type="similarity">
    <text evidence="1 7">Belongs to the endoribonuclease YbeY family.</text>
</comment>
<keyword evidence="5 7" id="KW-0378">Hydrolase</keyword>
<comment type="cofactor">
    <cofactor evidence="7">
        <name>Zn(2+)</name>
        <dbReference type="ChEBI" id="CHEBI:29105"/>
    </cofactor>
    <text evidence="7">Binds 1 zinc ion.</text>
</comment>
<dbReference type="GO" id="GO:0004521">
    <property type="term" value="F:RNA endonuclease activity"/>
    <property type="evidence" value="ECO:0007669"/>
    <property type="project" value="UniProtKB-UniRule"/>
</dbReference>
<keyword evidence="3 7" id="KW-0479">Metal-binding</keyword>
<dbReference type="Proteomes" id="UP000029692">
    <property type="component" value="Unassembled WGS sequence"/>
</dbReference>
<dbReference type="Pfam" id="PF02130">
    <property type="entry name" value="YbeY"/>
    <property type="match status" value="1"/>
</dbReference>
<keyword evidence="7" id="KW-0963">Cytoplasm</keyword>